<dbReference type="GO" id="GO:0008081">
    <property type="term" value="F:phosphoric diester hydrolase activity"/>
    <property type="evidence" value="ECO:0007669"/>
    <property type="project" value="InterPro"/>
</dbReference>
<dbReference type="InterPro" id="IPR017946">
    <property type="entry name" value="PLC-like_Pdiesterase_TIM-brl"/>
</dbReference>
<evidence type="ECO:0000313" key="3">
    <source>
        <dbReference type="Proteomes" id="UP000694891"/>
    </source>
</evidence>
<dbReference type="RefSeq" id="XP_008303708.1">
    <property type="nucleotide sequence ID" value="XM_008305486.1"/>
</dbReference>
<dbReference type="PANTHER" id="PTHR13593:SF113">
    <property type="entry name" value="SI:DKEY-266F7.9"/>
    <property type="match status" value="1"/>
</dbReference>
<dbReference type="PROSITE" id="PS51257">
    <property type="entry name" value="PROKAR_LIPOPROTEIN"/>
    <property type="match status" value="1"/>
</dbReference>
<dbReference type="GO" id="GO:0006629">
    <property type="term" value="P:lipid metabolic process"/>
    <property type="evidence" value="ECO:0007669"/>
    <property type="project" value="InterPro"/>
</dbReference>
<feature type="signal peptide" evidence="1">
    <location>
        <begin position="1"/>
        <end position="23"/>
    </location>
</feature>
<organism evidence="3 4">
    <name type="scientific">Stegastes partitus</name>
    <name type="common">bicolor damselfish</name>
    <dbReference type="NCBI Taxonomy" id="144197"/>
    <lineage>
        <taxon>Eukaryota</taxon>
        <taxon>Metazoa</taxon>
        <taxon>Chordata</taxon>
        <taxon>Craniata</taxon>
        <taxon>Vertebrata</taxon>
        <taxon>Euteleostomi</taxon>
        <taxon>Actinopterygii</taxon>
        <taxon>Neopterygii</taxon>
        <taxon>Teleostei</taxon>
        <taxon>Neoteleostei</taxon>
        <taxon>Acanthomorphata</taxon>
        <taxon>Ovalentaria</taxon>
        <taxon>Pomacentridae</taxon>
        <taxon>Stegastes</taxon>
    </lineage>
</organism>
<feature type="domain" description="Phosphatidylinositol-specific phospholipase C X" evidence="2">
    <location>
        <begin position="49"/>
        <end position="189"/>
    </location>
</feature>
<name>A0A9Y4NUK9_9TELE</name>
<dbReference type="GeneID" id="103375262"/>
<dbReference type="PROSITE" id="PS50007">
    <property type="entry name" value="PIPLC_X_DOMAIN"/>
    <property type="match status" value="1"/>
</dbReference>
<dbReference type="InterPro" id="IPR051057">
    <property type="entry name" value="PI-PLC_domain"/>
</dbReference>
<reference evidence="4" key="1">
    <citation type="submission" date="2025-08" db="UniProtKB">
        <authorList>
            <consortium name="RefSeq"/>
        </authorList>
    </citation>
    <scope>IDENTIFICATION</scope>
</reference>
<gene>
    <name evidence="4" type="primary">LOC103375262</name>
</gene>
<dbReference type="InterPro" id="IPR000909">
    <property type="entry name" value="PLipase_C_PInositol-sp_X_dom"/>
</dbReference>
<evidence type="ECO:0000313" key="4">
    <source>
        <dbReference type="RefSeq" id="XP_008303708.1"/>
    </source>
</evidence>
<feature type="chain" id="PRO_5041257947" evidence="1">
    <location>
        <begin position="24"/>
        <end position="292"/>
    </location>
</feature>
<dbReference type="Gene3D" id="3.20.20.190">
    <property type="entry name" value="Phosphatidylinositol (PI) phosphodiesterase"/>
    <property type="match status" value="1"/>
</dbReference>
<evidence type="ECO:0000256" key="1">
    <source>
        <dbReference type="SAM" id="SignalP"/>
    </source>
</evidence>
<feature type="non-terminal residue" evidence="4">
    <location>
        <position position="292"/>
    </location>
</feature>
<proteinExistence type="predicted"/>
<sequence>MTKPMMDIHRYLWLFSIITSCAGSGSGFNDNPALDPRFYNTDWMKSIPDDTPVSAISIPGSHESLSLYGGPLAVCQVWTLDKQLKVGIRYFDVHAGIWLPNQKSINIRDSHWMFYQHVEFDGVLRDIFNFLNRHNRETVLLKVTFHGLYREKVVLLMKKLTKKFQTRIWTKLSVPNMQQARGKIVFLQSESFHTGTENHKSFFFQYNRLQNVEEKIKHIKPHLCDHHVVLTETKASVLKSPKTLARTVNKELHSLVVQHKKSSLNRGCLGVFSLSFPSADLIKDIIQLPQCD</sequence>
<dbReference type="Proteomes" id="UP000694891">
    <property type="component" value="Unplaced"/>
</dbReference>
<dbReference type="PANTHER" id="PTHR13593">
    <property type="match status" value="1"/>
</dbReference>
<keyword evidence="3" id="KW-1185">Reference proteome</keyword>
<dbReference type="AlphaFoldDB" id="A0A9Y4NUK9"/>
<dbReference type="SUPFAM" id="SSF51695">
    <property type="entry name" value="PLC-like phosphodiesterases"/>
    <property type="match status" value="1"/>
</dbReference>
<keyword evidence="1" id="KW-0732">Signal</keyword>
<evidence type="ECO:0000259" key="2">
    <source>
        <dbReference type="SMART" id="SM00148"/>
    </source>
</evidence>
<dbReference type="Pfam" id="PF00388">
    <property type="entry name" value="PI-PLC-X"/>
    <property type="match status" value="1"/>
</dbReference>
<protein>
    <submittedName>
        <fullName evidence="4">Uncharacterized protein LOC103375262</fullName>
    </submittedName>
</protein>
<dbReference type="SMART" id="SM00148">
    <property type="entry name" value="PLCXc"/>
    <property type="match status" value="1"/>
</dbReference>
<accession>A0A9Y4NUK9</accession>